<protein>
    <recommendedName>
        <fullName evidence="3">F-box domain-containing protein</fullName>
    </recommendedName>
</protein>
<gene>
    <name evidence="1" type="ORF">FA15DRAFT_709059</name>
</gene>
<dbReference type="Proteomes" id="UP000307440">
    <property type="component" value="Unassembled WGS sequence"/>
</dbReference>
<accession>A0A5C3KH17</accession>
<sequence length="326" mass="36564">MDSNHIRPIETVPEDVLETIFTFSAPTYPKFCTPNPNIPPLSFGQVCSHWRGLASRHHRLWTSLRLHPRHEQPHTYEEYASTISRYISQAQHWFERAAPLQCSLTITFPTLSTIVASSYTLLDTLTLSRRMRDCIESTPLRSLHIEEHKGTMMGTLLSSRSALSRVSSLSLVSAGMDPQELFQVLSSSSSKHHSQTFWPAVHKLNLSFDAFQSQIWSPPSQLPWMHLTHLSSDIRLGAWTWATILDSCTTLEHCVIHVTVDREPEPLPTGSAMLSALTSLTINTHAQGVEKFLCGRLWCPALTSLRLTATGRPGLHTPLSPPFSLP</sequence>
<name>A0A5C3KH17_COPMA</name>
<dbReference type="EMBL" id="ML210345">
    <property type="protein sequence ID" value="TFK19350.1"/>
    <property type="molecule type" value="Genomic_DNA"/>
</dbReference>
<evidence type="ECO:0000313" key="1">
    <source>
        <dbReference type="EMBL" id="TFK19350.1"/>
    </source>
</evidence>
<dbReference type="AlphaFoldDB" id="A0A5C3KH17"/>
<evidence type="ECO:0008006" key="3">
    <source>
        <dbReference type="Google" id="ProtNLM"/>
    </source>
</evidence>
<evidence type="ECO:0000313" key="2">
    <source>
        <dbReference type="Proteomes" id="UP000307440"/>
    </source>
</evidence>
<dbReference type="OrthoDB" id="3261552at2759"/>
<dbReference type="Gene3D" id="1.20.1280.50">
    <property type="match status" value="1"/>
</dbReference>
<keyword evidence="2" id="KW-1185">Reference proteome</keyword>
<proteinExistence type="predicted"/>
<organism evidence="1 2">
    <name type="scientific">Coprinopsis marcescibilis</name>
    <name type="common">Agaric fungus</name>
    <name type="synonym">Psathyrella marcescibilis</name>
    <dbReference type="NCBI Taxonomy" id="230819"/>
    <lineage>
        <taxon>Eukaryota</taxon>
        <taxon>Fungi</taxon>
        <taxon>Dikarya</taxon>
        <taxon>Basidiomycota</taxon>
        <taxon>Agaricomycotina</taxon>
        <taxon>Agaricomycetes</taxon>
        <taxon>Agaricomycetidae</taxon>
        <taxon>Agaricales</taxon>
        <taxon>Agaricineae</taxon>
        <taxon>Psathyrellaceae</taxon>
        <taxon>Coprinopsis</taxon>
    </lineage>
</organism>
<reference evidence="1 2" key="1">
    <citation type="journal article" date="2019" name="Nat. Ecol. Evol.">
        <title>Megaphylogeny resolves global patterns of mushroom evolution.</title>
        <authorList>
            <person name="Varga T."/>
            <person name="Krizsan K."/>
            <person name="Foldi C."/>
            <person name="Dima B."/>
            <person name="Sanchez-Garcia M."/>
            <person name="Sanchez-Ramirez S."/>
            <person name="Szollosi G.J."/>
            <person name="Szarkandi J.G."/>
            <person name="Papp V."/>
            <person name="Albert L."/>
            <person name="Andreopoulos W."/>
            <person name="Angelini C."/>
            <person name="Antonin V."/>
            <person name="Barry K.W."/>
            <person name="Bougher N.L."/>
            <person name="Buchanan P."/>
            <person name="Buyck B."/>
            <person name="Bense V."/>
            <person name="Catcheside P."/>
            <person name="Chovatia M."/>
            <person name="Cooper J."/>
            <person name="Damon W."/>
            <person name="Desjardin D."/>
            <person name="Finy P."/>
            <person name="Geml J."/>
            <person name="Haridas S."/>
            <person name="Hughes K."/>
            <person name="Justo A."/>
            <person name="Karasinski D."/>
            <person name="Kautmanova I."/>
            <person name="Kiss B."/>
            <person name="Kocsube S."/>
            <person name="Kotiranta H."/>
            <person name="LaButti K.M."/>
            <person name="Lechner B.E."/>
            <person name="Liimatainen K."/>
            <person name="Lipzen A."/>
            <person name="Lukacs Z."/>
            <person name="Mihaltcheva S."/>
            <person name="Morgado L.N."/>
            <person name="Niskanen T."/>
            <person name="Noordeloos M.E."/>
            <person name="Ohm R.A."/>
            <person name="Ortiz-Santana B."/>
            <person name="Ovrebo C."/>
            <person name="Racz N."/>
            <person name="Riley R."/>
            <person name="Savchenko A."/>
            <person name="Shiryaev A."/>
            <person name="Soop K."/>
            <person name="Spirin V."/>
            <person name="Szebenyi C."/>
            <person name="Tomsovsky M."/>
            <person name="Tulloss R.E."/>
            <person name="Uehling J."/>
            <person name="Grigoriev I.V."/>
            <person name="Vagvolgyi C."/>
            <person name="Papp T."/>
            <person name="Martin F.M."/>
            <person name="Miettinen O."/>
            <person name="Hibbett D.S."/>
            <person name="Nagy L.G."/>
        </authorList>
    </citation>
    <scope>NUCLEOTIDE SEQUENCE [LARGE SCALE GENOMIC DNA]</scope>
    <source>
        <strain evidence="1 2">CBS 121175</strain>
    </source>
</reference>